<dbReference type="InterPro" id="IPR013597">
    <property type="entry name" value="Mat_intron_G2"/>
</dbReference>
<dbReference type="InterPro" id="IPR051083">
    <property type="entry name" value="GrpII_Intron_Splice-Mob/Def"/>
</dbReference>
<dbReference type="CDD" id="cd01651">
    <property type="entry name" value="RT_G2_intron"/>
    <property type="match status" value="1"/>
</dbReference>
<dbReference type="GO" id="GO:0003964">
    <property type="term" value="F:RNA-directed DNA polymerase activity"/>
    <property type="evidence" value="ECO:0007669"/>
    <property type="project" value="UniProtKB-KW"/>
</dbReference>
<dbReference type="InterPro" id="IPR043502">
    <property type="entry name" value="DNA/RNA_pol_sf"/>
</dbReference>
<evidence type="ECO:0000313" key="5">
    <source>
        <dbReference type="Proteomes" id="UP000614272"/>
    </source>
</evidence>
<dbReference type="Proteomes" id="UP000614272">
    <property type="component" value="Unassembled WGS sequence"/>
</dbReference>
<evidence type="ECO:0000256" key="2">
    <source>
        <dbReference type="SAM" id="MobiDB-lite"/>
    </source>
</evidence>
<organism evidence="4 5">
    <name type="scientific">Lacimicrobium alkaliphilum</name>
    <dbReference type="NCBI Taxonomy" id="1526571"/>
    <lineage>
        <taxon>Bacteria</taxon>
        <taxon>Pseudomonadati</taxon>
        <taxon>Pseudomonadota</taxon>
        <taxon>Gammaproteobacteria</taxon>
        <taxon>Alteromonadales</taxon>
        <taxon>Alteromonadaceae</taxon>
        <taxon>Lacimicrobium</taxon>
    </lineage>
</organism>
<dbReference type="InterPro" id="IPR000477">
    <property type="entry name" value="RT_dom"/>
</dbReference>
<name>A0ABQ1R664_9ALTE</name>
<accession>A0ABQ1R664</accession>
<dbReference type="EMBL" id="BMGJ01000004">
    <property type="protein sequence ID" value="GGD59588.1"/>
    <property type="molecule type" value="Genomic_DNA"/>
</dbReference>
<evidence type="ECO:0000256" key="1">
    <source>
        <dbReference type="ARBA" id="ARBA00034120"/>
    </source>
</evidence>
<dbReference type="SUPFAM" id="SSF56672">
    <property type="entry name" value="DNA/RNA polymerases"/>
    <property type="match status" value="1"/>
</dbReference>
<gene>
    <name evidence="4" type="ORF">GCM10011357_13600</name>
</gene>
<comment type="similarity">
    <text evidence="1">Belongs to the bacterial reverse transcriptase family.</text>
</comment>
<reference evidence="5" key="1">
    <citation type="journal article" date="2019" name="Int. J. Syst. Evol. Microbiol.">
        <title>The Global Catalogue of Microorganisms (GCM) 10K type strain sequencing project: providing services to taxonomists for standard genome sequencing and annotation.</title>
        <authorList>
            <consortium name="The Broad Institute Genomics Platform"/>
            <consortium name="The Broad Institute Genome Sequencing Center for Infectious Disease"/>
            <person name="Wu L."/>
            <person name="Ma J."/>
        </authorList>
    </citation>
    <scope>NUCLEOTIDE SEQUENCE [LARGE SCALE GENOMIC DNA]</scope>
    <source>
        <strain evidence="5">CGMCC 1.12923</strain>
    </source>
</reference>
<dbReference type="Pfam" id="PF08388">
    <property type="entry name" value="GIIM"/>
    <property type="match status" value="1"/>
</dbReference>
<dbReference type="PANTHER" id="PTHR34047">
    <property type="entry name" value="NUCLEAR INTRON MATURASE 1, MITOCHONDRIAL-RELATED"/>
    <property type="match status" value="1"/>
</dbReference>
<dbReference type="PANTHER" id="PTHR34047:SF8">
    <property type="entry name" value="PROTEIN YKFC"/>
    <property type="match status" value="1"/>
</dbReference>
<protein>
    <submittedName>
        <fullName evidence="4">Group II intron reverse transcriptase/maturase</fullName>
    </submittedName>
</protein>
<sequence length="442" mass="50497">MSEAPGVSARTKQDAEPQHQRDWSWVETSIWTPRMLTALEHGVKGGKWFSLIDKITSATTLHSAWTKVRRKDGKAAGVDKQGIEHFAAKAETYLQELEEALKTGTYRPQAVRRVELPKDGGGVRPLGIPTVKDRMVQTAAKLALEPIFEHLFLPCSYGFRPGRSGKDALRDVNQKLQAGYHWVVDADLQGYFDSIPHDRLMERVSEQISDGRVLELLRSWLKQDVLHGMKRWTPTGGSPQGAVISPLLANIYLHPLDALLTNKGYQMVRYADDFVVLCRSQQEAEQALTLIREWVSDNGLTLHPDKTHIGNCLEKGQGFDFLGYRFEARRRWVRKKSMQRLKDKIRSKTGRSRGNSLACIIADLNPMLRGWFNYFKHARRTTFRAIDGFVRRRLRAILRRQNKRSGFGYCLNDHKRWPNAFFAERGLFTLTTAHAKASQSRS</sequence>
<dbReference type="PROSITE" id="PS50878">
    <property type="entry name" value="RT_POL"/>
    <property type="match status" value="1"/>
</dbReference>
<keyword evidence="5" id="KW-1185">Reference proteome</keyword>
<dbReference type="Pfam" id="PF00078">
    <property type="entry name" value="RVT_1"/>
    <property type="match status" value="1"/>
</dbReference>
<keyword evidence="4" id="KW-0808">Transferase</keyword>
<keyword evidence="4" id="KW-0695">RNA-directed DNA polymerase</keyword>
<feature type="compositionally biased region" description="Basic and acidic residues" evidence="2">
    <location>
        <begin position="11"/>
        <end position="22"/>
    </location>
</feature>
<evidence type="ECO:0000313" key="4">
    <source>
        <dbReference type="EMBL" id="GGD59588.1"/>
    </source>
</evidence>
<feature type="region of interest" description="Disordered" evidence="2">
    <location>
        <begin position="1"/>
        <end position="22"/>
    </location>
</feature>
<dbReference type="NCBIfam" id="TIGR04416">
    <property type="entry name" value="group_II_RT_mat"/>
    <property type="match status" value="1"/>
</dbReference>
<feature type="domain" description="Reverse transcriptase" evidence="3">
    <location>
        <begin position="95"/>
        <end position="326"/>
    </location>
</feature>
<comment type="caution">
    <text evidence="4">The sequence shown here is derived from an EMBL/GenBank/DDBJ whole genome shotgun (WGS) entry which is preliminary data.</text>
</comment>
<dbReference type="InterPro" id="IPR043128">
    <property type="entry name" value="Rev_trsase/Diguanyl_cyclase"/>
</dbReference>
<dbReference type="Gene3D" id="3.30.70.270">
    <property type="match status" value="1"/>
</dbReference>
<keyword evidence="4" id="KW-0548">Nucleotidyltransferase</keyword>
<evidence type="ECO:0000259" key="3">
    <source>
        <dbReference type="PROSITE" id="PS50878"/>
    </source>
</evidence>
<proteinExistence type="inferred from homology"/>
<dbReference type="InterPro" id="IPR030931">
    <property type="entry name" value="Group_II_RT_mat"/>
</dbReference>